<accession>A0A6J6FGB1</accession>
<organism evidence="5">
    <name type="scientific">freshwater metagenome</name>
    <dbReference type="NCBI Taxonomy" id="449393"/>
    <lineage>
        <taxon>unclassified sequences</taxon>
        <taxon>metagenomes</taxon>
        <taxon>ecological metagenomes</taxon>
    </lineage>
</organism>
<dbReference type="FunFam" id="3.30.300.30:FF:000008">
    <property type="entry name" value="2,3-dihydroxybenzoate-AMP ligase"/>
    <property type="match status" value="1"/>
</dbReference>
<evidence type="ECO:0000259" key="4">
    <source>
        <dbReference type="Pfam" id="PF13193"/>
    </source>
</evidence>
<dbReference type="GO" id="GO:0016878">
    <property type="term" value="F:acid-thiol ligase activity"/>
    <property type="evidence" value="ECO:0007669"/>
    <property type="project" value="UniProtKB-ARBA"/>
</dbReference>
<dbReference type="AlphaFoldDB" id="A0A6J6FGB1"/>
<dbReference type="InterPro" id="IPR045851">
    <property type="entry name" value="AMP-bd_C_sf"/>
</dbReference>
<dbReference type="EMBL" id="CAEZTR010000134">
    <property type="protein sequence ID" value="CAB4587650.1"/>
    <property type="molecule type" value="Genomic_DNA"/>
</dbReference>
<dbReference type="Gene3D" id="3.30.300.30">
    <property type="match status" value="1"/>
</dbReference>
<reference evidence="5" key="1">
    <citation type="submission" date="2020-05" db="EMBL/GenBank/DDBJ databases">
        <authorList>
            <person name="Chiriac C."/>
            <person name="Salcher M."/>
            <person name="Ghai R."/>
            <person name="Kavagutti S V."/>
        </authorList>
    </citation>
    <scope>NUCLEOTIDE SEQUENCE</scope>
</reference>
<comment type="similarity">
    <text evidence="1">Belongs to the ATP-dependent AMP-binding enzyme family.</text>
</comment>
<dbReference type="Gene3D" id="3.40.50.12780">
    <property type="entry name" value="N-terminal domain of ligase-like"/>
    <property type="match status" value="1"/>
</dbReference>
<evidence type="ECO:0000259" key="3">
    <source>
        <dbReference type="Pfam" id="PF00501"/>
    </source>
</evidence>
<evidence type="ECO:0000313" key="5">
    <source>
        <dbReference type="EMBL" id="CAB4587650.1"/>
    </source>
</evidence>
<keyword evidence="2" id="KW-0436">Ligase</keyword>
<dbReference type="InterPro" id="IPR050237">
    <property type="entry name" value="ATP-dep_AMP-bd_enzyme"/>
</dbReference>
<feature type="domain" description="AMP-dependent synthetase/ligase" evidence="3">
    <location>
        <begin position="15"/>
        <end position="368"/>
    </location>
</feature>
<dbReference type="PANTHER" id="PTHR43767:SF1">
    <property type="entry name" value="NONRIBOSOMAL PEPTIDE SYNTHASE PES1 (EUROFUNG)-RELATED"/>
    <property type="match status" value="1"/>
</dbReference>
<sequence>MSGIAGTLAGMIEGVAASRPNVTALIDDAGSVTFSELSQRVRATAALTNELLRPDVRVAVIGSNHRVWVELYYGVPAAGRTLVFLNHRLHPREVIAMIERSGAGIVVGEIGELDRLRDAGVELPLFDWQTWSDLVDGFDGALALNPVDPEIPAWLLFTSGTTAAPKGALLTHRSILAAVEASAGSRPVEFDDVYVFPFPLCHVAGYNVIHRHAHGRPVALMTGFAAAEFCDIVEREQVRSTSLAATMLATLVDLIDAEPHRVAQLQSLRSIAYGAAPMPTPLLRRADALLGVDFAQGYGMTELSGNAVFLNADAHRRGLAGDAELLEAAGKPAPGVDLRLVDDEGNDVASGEVGEILIRAPQVMLGYLNDQEATDAALRDGWLHTGDVGRMVDGWLHVVDRKKDIIITGGENVSSLEVEAAVLEHPSVARVAVVGVPDSKWGENVCAVVVATPGLEIDTAEIVAFVRQRLAGFKVPRHTVVVDELPVTGSGKVVKAEIRERLARNPELLGERF</sequence>
<evidence type="ECO:0000256" key="1">
    <source>
        <dbReference type="ARBA" id="ARBA00006432"/>
    </source>
</evidence>
<dbReference type="InterPro" id="IPR000873">
    <property type="entry name" value="AMP-dep_synth/lig_dom"/>
</dbReference>
<dbReference type="PANTHER" id="PTHR43767">
    <property type="entry name" value="LONG-CHAIN-FATTY-ACID--COA LIGASE"/>
    <property type="match status" value="1"/>
</dbReference>
<name>A0A6J6FGB1_9ZZZZ</name>
<dbReference type="Pfam" id="PF13193">
    <property type="entry name" value="AMP-binding_C"/>
    <property type="match status" value="1"/>
</dbReference>
<dbReference type="InterPro" id="IPR025110">
    <property type="entry name" value="AMP-bd_C"/>
</dbReference>
<feature type="domain" description="AMP-binding enzyme C-terminal" evidence="4">
    <location>
        <begin position="417"/>
        <end position="492"/>
    </location>
</feature>
<gene>
    <name evidence="5" type="ORF">UFOPK1711_01631</name>
</gene>
<evidence type="ECO:0000256" key="2">
    <source>
        <dbReference type="ARBA" id="ARBA00022598"/>
    </source>
</evidence>
<proteinExistence type="inferred from homology"/>
<protein>
    <submittedName>
        <fullName evidence="5">Unannotated protein</fullName>
    </submittedName>
</protein>
<dbReference type="InterPro" id="IPR042099">
    <property type="entry name" value="ANL_N_sf"/>
</dbReference>
<dbReference type="Pfam" id="PF00501">
    <property type="entry name" value="AMP-binding"/>
    <property type="match status" value="1"/>
</dbReference>
<dbReference type="SUPFAM" id="SSF56801">
    <property type="entry name" value="Acetyl-CoA synthetase-like"/>
    <property type="match status" value="1"/>
</dbReference>